<dbReference type="RefSeq" id="XP_055870790.1">
    <property type="nucleotide sequence ID" value="XM_056014815.1"/>
</dbReference>
<dbReference type="GO" id="GO:0005615">
    <property type="term" value="C:extracellular space"/>
    <property type="evidence" value="ECO:0007669"/>
    <property type="project" value="TreeGrafter"/>
</dbReference>
<dbReference type="GO" id="GO:0009986">
    <property type="term" value="C:cell surface"/>
    <property type="evidence" value="ECO:0007669"/>
    <property type="project" value="TreeGrafter"/>
</dbReference>
<dbReference type="Gene3D" id="2.20.100.10">
    <property type="entry name" value="Thrombospondin type-1 (TSP1) repeat"/>
    <property type="match status" value="1"/>
</dbReference>
<protein>
    <submittedName>
        <fullName evidence="5 6">Uncharacterized protein LOC106073009</fullName>
    </submittedName>
</protein>
<keyword evidence="1" id="KW-0472">Membrane</keyword>
<keyword evidence="4" id="KW-1185">Reference proteome</keyword>
<keyword evidence="1" id="KW-0812">Transmembrane</keyword>
<evidence type="ECO:0000313" key="4">
    <source>
        <dbReference type="Proteomes" id="UP001165740"/>
    </source>
</evidence>
<feature type="signal peptide" evidence="2">
    <location>
        <begin position="1"/>
        <end position="23"/>
    </location>
</feature>
<evidence type="ECO:0000313" key="6">
    <source>
        <dbReference type="RefSeq" id="XP_055870791.1"/>
    </source>
</evidence>
<keyword evidence="1" id="KW-1133">Transmembrane helix</keyword>
<dbReference type="SMART" id="SM01411">
    <property type="entry name" value="Ephrin_rec_like"/>
    <property type="match status" value="2"/>
</dbReference>
<evidence type="ECO:0000256" key="2">
    <source>
        <dbReference type="SAM" id="SignalP"/>
    </source>
</evidence>
<feature type="domain" description="Tyrosine-protein kinase ephrin type A/B receptor-like" evidence="3">
    <location>
        <begin position="786"/>
        <end position="826"/>
    </location>
</feature>
<feature type="chain" id="PRO_5044702542" evidence="2">
    <location>
        <begin position="24"/>
        <end position="1099"/>
    </location>
</feature>
<dbReference type="PANTHER" id="PTHR24046:SF5">
    <property type="entry name" value="EGF-LIKE DOMAIN-CONTAINING PROTEIN"/>
    <property type="match status" value="1"/>
</dbReference>
<name>A0A9W2Z798_BIOGL</name>
<dbReference type="Gene3D" id="2.10.50.10">
    <property type="entry name" value="Tumor Necrosis Factor Receptor, subunit A, domain 2"/>
    <property type="match status" value="2"/>
</dbReference>
<dbReference type="PANTHER" id="PTHR24046">
    <property type="entry name" value="SIGNAL PEPTIDE, CUB AND EGF-LIKE DOMAIN-CONTAINING"/>
    <property type="match status" value="1"/>
</dbReference>
<dbReference type="InterPro" id="IPR052071">
    <property type="entry name" value="SCUB_EGF-like_domain"/>
</dbReference>
<feature type="transmembrane region" description="Helical" evidence="1">
    <location>
        <begin position="1020"/>
        <end position="1038"/>
    </location>
</feature>
<sequence>MRWGLLSATLTSKLLLLFIAVKADKLPPGGVSTFGKLFYATFPESLAKTEIHCLLYTKEFTIFNVKRSTLGHGGNETTTYPLTNEKPTTVVFYKPRLRFFHPRTHSFTDILQGQYPFQVTCYSVNAQGIPHAAMTVVPAEGLGKVYLVPIILYLTSFQIFNGDVELILTIRETYITPDGSEKNYVSIRDPNLEQYFLKSFETLSVQYCNNNDRDKLKAYTIKGEHAFGVVTGTCLQESDHPNATRCQPDSALDMLLPLTEYFTFFIVAIPRNFSANISVSFTGITEIFVNNDRIGVSHKQEASRNLGEYKGLHVIILSKPAYLAVELYGPCPFDKSRIWRVMTFSVLPRSVYIDSYIWATAFHKSHEQYILVVYKVPHQFNILLDGFSIYRILGPARYDETVRQRFYFASVELDCTPGRHQLYSINAQKFGAYLYGFEKYTQSKLFMTPLGFVSQPGVQLAEWNHTHLTCEADYNKKAYSNAEGDLIDNDCDSVVDEELMDGKDNDNDGSIDEDLAAPFIRNGEWSTWEPWQCENANEKVKNRERFCNNPPPINGGFFCYGNASDTSSANCTHLIDGIADGQMIIIAVNCLCEEKSILMANITRECQPPDKGGVPCLGETQLIYPHDSCLKGCYRKEICSFERVYNIETRLDRSYARAYNNTSLEDCTFLCSNVPDCQGFVLWFNIPDKPFCWLYHRLSSGKELPLYNTYIQRCNMVCEAGYQAIVSNLRDQATCTKCPLGTYKSLTSANPCRSCPAHKTTAVGGSTGSEDCIVVSCDPGFYLMYETTCKPCKLNTYKQVKGNQSCLPCPTDKFTTNVGSTHVNNCTIILATTALKTTTSTTPSTTMTPFSTPTAQPKLTIVLTTFIPMTLKKKYPGKWGGWSEWSCLKNCTVKSIVRTRLCLDPPEGPRDFECPGFAYQLGKDAGCNLICATNCPHGFWGFNCSKTCPQCVSDCDKETGICTKCVPGFRHPIKHCTDACGEMTYGAECTGDCAKKCAGQDCIERVEGTCPSQSIWRSNWWLVALVLLIIPIIILARVSGRKAREQYEIAEAIEIFGGEDNADNVEVTQSEISKPKSLVSQQTEISRIFESKTSLSTSV</sequence>
<proteinExistence type="predicted"/>
<dbReference type="Proteomes" id="UP001165740">
    <property type="component" value="Chromosome 16"/>
</dbReference>
<dbReference type="InterPro" id="IPR011641">
    <property type="entry name" value="Tyr-kin_ephrin_A/B_rcpt-like"/>
</dbReference>
<evidence type="ECO:0000259" key="3">
    <source>
        <dbReference type="Pfam" id="PF07699"/>
    </source>
</evidence>
<gene>
    <name evidence="5 6" type="primary">LOC106073009</name>
</gene>
<evidence type="ECO:0000313" key="5">
    <source>
        <dbReference type="RefSeq" id="XP_055870790.1"/>
    </source>
</evidence>
<reference evidence="5 6" key="1">
    <citation type="submission" date="2025-04" db="UniProtKB">
        <authorList>
            <consortium name="RefSeq"/>
        </authorList>
    </citation>
    <scope>IDENTIFICATION</scope>
</reference>
<dbReference type="InterPro" id="IPR036383">
    <property type="entry name" value="TSP1_rpt_sf"/>
</dbReference>
<keyword evidence="2" id="KW-0732">Signal</keyword>
<dbReference type="RefSeq" id="XP_055870791.1">
    <property type="nucleotide sequence ID" value="XM_056014816.1"/>
</dbReference>
<dbReference type="GeneID" id="106073009"/>
<evidence type="ECO:0000256" key="1">
    <source>
        <dbReference type="SAM" id="Phobius"/>
    </source>
</evidence>
<dbReference type="OrthoDB" id="6162209at2759"/>
<feature type="domain" description="Tyrosine-protein kinase ephrin type A/B receptor-like" evidence="3">
    <location>
        <begin position="731"/>
        <end position="772"/>
    </location>
</feature>
<dbReference type="Pfam" id="PF07699">
    <property type="entry name" value="Ephrin_rec_like"/>
    <property type="match status" value="2"/>
</dbReference>
<dbReference type="GO" id="GO:0007165">
    <property type="term" value="P:signal transduction"/>
    <property type="evidence" value="ECO:0007669"/>
    <property type="project" value="TreeGrafter"/>
</dbReference>
<dbReference type="AlphaFoldDB" id="A0A9W2Z798"/>
<organism evidence="4 5">
    <name type="scientific">Biomphalaria glabrata</name>
    <name type="common">Bloodfluke planorb</name>
    <name type="synonym">Freshwater snail</name>
    <dbReference type="NCBI Taxonomy" id="6526"/>
    <lineage>
        <taxon>Eukaryota</taxon>
        <taxon>Metazoa</taxon>
        <taxon>Spiralia</taxon>
        <taxon>Lophotrochozoa</taxon>
        <taxon>Mollusca</taxon>
        <taxon>Gastropoda</taxon>
        <taxon>Heterobranchia</taxon>
        <taxon>Euthyneura</taxon>
        <taxon>Panpulmonata</taxon>
        <taxon>Hygrophila</taxon>
        <taxon>Lymnaeoidea</taxon>
        <taxon>Planorbidae</taxon>
        <taxon>Biomphalaria</taxon>
    </lineage>
</organism>
<accession>A0A9W2Z798</accession>